<dbReference type="InterPro" id="IPR001510">
    <property type="entry name" value="Znf_PARP"/>
</dbReference>
<dbReference type="SUPFAM" id="SSF52113">
    <property type="entry name" value="BRCT domain"/>
    <property type="match status" value="1"/>
</dbReference>
<dbReference type="InterPro" id="IPR036930">
    <property type="entry name" value="WGR_dom_sf"/>
</dbReference>
<evidence type="ECO:0000256" key="10">
    <source>
        <dbReference type="ARBA" id="ARBA00023125"/>
    </source>
</evidence>
<sequence>MYGPMPMWHHVDCFIGRREELKWFDSGDTLPGFGTLSGDDKNMLKSKIKKMEGKRKAEDEPDTATKKIKTEEDEQKRKQSEAMYKIRDKLKVLKKTELASLLEWNDQEIPAGESRIIDRLADFMTFGVPLNCDVCNDGGFVYHTGIGYQCHGNLSEWTKCTNITLVPKRKEFKVPEELREAFPFLKKYKFKGVSKRIIAVREVKPESNSQNGSSAAMTDSTKPLGGMKFVIVGEKFNTDKQAMKDKIAKLGGEVVSKVDKMTAAVITTMDQIGGVSKRIDSAKEHNIQCVSEEFLEEVEKGGALLMIQKKNIAPWGGDPQDRVFASKSKSKSKSSGLEGMFTKSMPATQRIKLKGGAVVDQDSGLEDKAHVYQRGSSKIYNAVLGLTDISRGTNSYYKLQLLESDNKRRYWVFRSWGRIGTTIGGNKLEDMEDLTEAMQHFEGLFEEKTGNRFSSKEFKKIQGRFCILDIDYGEAPEI</sequence>
<dbReference type="Gene3D" id="3.40.50.10190">
    <property type="entry name" value="BRCT domain"/>
    <property type="match status" value="1"/>
</dbReference>
<evidence type="ECO:0000259" key="16">
    <source>
        <dbReference type="PROSITE" id="PS51977"/>
    </source>
</evidence>
<evidence type="ECO:0000256" key="3">
    <source>
        <dbReference type="ARBA" id="ARBA00022676"/>
    </source>
</evidence>
<feature type="domain" description="WGR" evidence="16">
    <location>
        <begin position="368"/>
        <end position="465"/>
    </location>
</feature>
<dbReference type="PANTHER" id="PTHR10459">
    <property type="entry name" value="DNA LIGASE"/>
    <property type="match status" value="1"/>
</dbReference>
<feature type="non-terminal residue" evidence="17">
    <location>
        <position position="478"/>
    </location>
</feature>
<accession>A0AAV2SZE6</accession>
<dbReference type="InterPro" id="IPR050800">
    <property type="entry name" value="ARTD/PARP"/>
</dbReference>
<feature type="region of interest" description="Disordered" evidence="13">
    <location>
        <begin position="47"/>
        <end position="79"/>
    </location>
</feature>
<dbReference type="Gene3D" id="3.90.640.80">
    <property type="match status" value="1"/>
</dbReference>
<keyword evidence="7" id="KW-0863">Zinc-finger</keyword>
<dbReference type="GO" id="GO:0003950">
    <property type="term" value="F:NAD+ poly-ADP-ribosyltransferase activity"/>
    <property type="evidence" value="ECO:0007669"/>
    <property type="project" value="UniProtKB-EC"/>
</dbReference>
<evidence type="ECO:0000313" key="18">
    <source>
        <dbReference type="Proteomes" id="UP001497623"/>
    </source>
</evidence>
<evidence type="ECO:0000256" key="11">
    <source>
        <dbReference type="ARBA" id="ARBA00023242"/>
    </source>
</evidence>
<evidence type="ECO:0000256" key="6">
    <source>
        <dbReference type="ARBA" id="ARBA00022765"/>
    </source>
</evidence>
<dbReference type="GO" id="GO:0008270">
    <property type="term" value="F:zinc ion binding"/>
    <property type="evidence" value="ECO:0007669"/>
    <property type="project" value="UniProtKB-KW"/>
</dbReference>
<proteinExistence type="predicted"/>
<dbReference type="SUPFAM" id="SSF142921">
    <property type="entry name" value="WGR domain-like"/>
    <property type="match status" value="1"/>
</dbReference>
<dbReference type="InterPro" id="IPR008893">
    <property type="entry name" value="WGR_domain"/>
</dbReference>
<comment type="catalytic activity">
    <reaction evidence="12">
        <text>NAD(+) + (ADP-D-ribosyl)n-acceptor = nicotinamide + (ADP-D-ribosyl)n+1-acceptor + H(+).</text>
        <dbReference type="EC" id="2.4.2.30"/>
    </reaction>
</comment>
<dbReference type="Proteomes" id="UP001497623">
    <property type="component" value="Unassembled WGS sequence"/>
</dbReference>
<dbReference type="SMART" id="SM00292">
    <property type="entry name" value="BRCT"/>
    <property type="match status" value="1"/>
</dbReference>
<dbReference type="Pfam" id="PF05406">
    <property type="entry name" value="WGR"/>
    <property type="match status" value="1"/>
</dbReference>
<evidence type="ECO:0000256" key="5">
    <source>
        <dbReference type="ARBA" id="ARBA00022723"/>
    </source>
</evidence>
<keyword evidence="5" id="KW-0479">Metal-binding</keyword>
<evidence type="ECO:0000256" key="9">
    <source>
        <dbReference type="ARBA" id="ARBA00023027"/>
    </source>
</evidence>
<dbReference type="InterPro" id="IPR036957">
    <property type="entry name" value="Znf_PARP_sf"/>
</dbReference>
<evidence type="ECO:0000313" key="17">
    <source>
        <dbReference type="EMBL" id="CAL4251407.1"/>
    </source>
</evidence>
<dbReference type="CDD" id="cd08001">
    <property type="entry name" value="WGR_PARP1_like"/>
    <property type="match status" value="1"/>
</dbReference>
<dbReference type="GO" id="GO:0005730">
    <property type="term" value="C:nucleolus"/>
    <property type="evidence" value="ECO:0007669"/>
    <property type="project" value="TreeGrafter"/>
</dbReference>
<dbReference type="PROSITE" id="PS50172">
    <property type="entry name" value="BRCT"/>
    <property type="match status" value="1"/>
</dbReference>
<dbReference type="PROSITE" id="PS52007">
    <property type="entry name" value="PADR1"/>
    <property type="match status" value="1"/>
</dbReference>
<feature type="domain" description="BRCT" evidence="15">
    <location>
        <begin position="219"/>
        <end position="312"/>
    </location>
</feature>
<keyword evidence="6" id="KW-0013">ADP-ribosylation</keyword>
<keyword evidence="11" id="KW-0539">Nucleus</keyword>
<evidence type="ECO:0000256" key="4">
    <source>
        <dbReference type="ARBA" id="ARBA00022679"/>
    </source>
</evidence>
<dbReference type="EMBL" id="CAXKWB010169880">
    <property type="protein sequence ID" value="CAL4251407.1"/>
    <property type="molecule type" value="Genomic_DNA"/>
</dbReference>
<dbReference type="EC" id="2.4.2.30" evidence="2"/>
<dbReference type="CDD" id="cd17747">
    <property type="entry name" value="BRCT_PARP1"/>
    <property type="match status" value="1"/>
</dbReference>
<dbReference type="GO" id="GO:0070212">
    <property type="term" value="P:protein poly-ADP-ribosylation"/>
    <property type="evidence" value="ECO:0007669"/>
    <property type="project" value="TreeGrafter"/>
</dbReference>
<feature type="domain" description="PARP-type" evidence="14">
    <location>
        <begin position="1"/>
        <end position="52"/>
    </location>
</feature>
<evidence type="ECO:0000256" key="12">
    <source>
        <dbReference type="ARBA" id="ARBA00033987"/>
    </source>
</evidence>
<keyword evidence="18" id="KW-1185">Reference proteome</keyword>
<dbReference type="InterPro" id="IPR001357">
    <property type="entry name" value="BRCT_dom"/>
</dbReference>
<evidence type="ECO:0000256" key="2">
    <source>
        <dbReference type="ARBA" id="ARBA00012020"/>
    </source>
</evidence>
<dbReference type="InterPro" id="IPR036420">
    <property type="entry name" value="BRCT_dom_sf"/>
</dbReference>
<dbReference type="SMART" id="SM00773">
    <property type="entry name" value="WGR"/>
    <property type="match status" value="1"/>
</dbReference>
<comment type="subcellular location">
    <subcellularLocation>
        <location evidence="1">Nucleus</location>
    </subcellularLocation>
</comment>
<keyword evidence="3" id="KW-0328">Glycosyltransferase</keyword>
<dbReference type="SMART" id="SM01335">
    <property type="entry name" value="PADR1"/>
    <property type="match status" value="1"/>
</dbReference>
<dbReference type="PANTHER" id="PTHR10459:SF112">
    <property type="entry name" value="POLY [ADP-RIBOSE] POLYMERASE 1"/>
    <property type="match status" value="1"/>
</dbReference>
<protein>
    <recommendedName>
        <fullName evidence="2">NAD(+) ADP-ribosyltransferase</fullName>
        <ecNumber evidence="2">2.4.2.30</ecNumber>
    </recommendedName>
</protein>
<organism evidence="17 18">
    <name type="scientific">Meganyctiphanes norvegica</name>
    <name type="common">Northern krill</name>
    <name type="synonym">Thysanopoda norvegica</name>
    <dbReference type="NCBI Taxonomy" id="48144"/>
    <lineage>
        <taxon>Eukaryota</taxon>
        <taxon>Metazoa</taxon>
        <taxon>Ecdysozoa</taxon>
        <taxon>Arthropoda</taxon>
        <taxon>Crustacea</taxon>
        <taxon>Multicrustacea</taxon>
        <taxon>Malacostraca</taxon>
        <taxon>Eumalacostraca</taxon>
        <taxon>Eucarida</taxon>
        <taxon>Euphausiacea</taxon>
        <taxon>Euphausiidae</taxon>
        <taxon>Meganyctiphanes</taxon>
    </lineage>
</organism>
<dbReference type="GO" id="GO:0003677">
    <property type="term" value="F:DNA binding"/>
    <property type="evidence" value="ECO:0007669"/>
    <property type="project" value="UniProtKB-KW"/>
</dbReference>
<dbReference type="GO" id="GO:0006302">
    <property type="term" value="P:double-strand break repair"/>
    <property type="evidence" value="ECO:0007669"/>
    <property type="project" value="TreeGrafter"/>
</dbReference>
<dbReference type="Pfam" id="PF21728">
    <property type="entry name" value="PADR1_N"/>
    <property type="match status" value="1"/>
</dbReference>
<reference evidence="17 18" key="1">
    <citation type="submission" date="2024-05" db="EMBL/GenBank/DDBJ databases">
        <authorList>
            <person name="Wallberg A."/>
        </authorList>
    </citation>
    <scope>NUCLEOTIDE SEQUENCE [LARGE SCALE GENOMIC DNA]</scope>
</reference>
<keyword evidence="4" id="KW-0808">Transferase</keyword>
<dbReference type="Pfam" id="PF00533">
    <property type="entry name" value="BRCT"/>
    <property type="match status" value="1"/>
</dbReference>
<keyword evidence="8" id="KW-0862">Zinc</keyword>
<evidence type="ECO:0000259" key="15">
    <source>
        <dbReference type="PROSITE" id="PS50172"/>
    </source>
</evidence>
<dbReference type="PROSITE" id="PS50064">
    <property type="entry name" value="ZF_PARP_2"/>
    <property type="match status" value="1"/>
</dbReference>
<evidence type="ECO:0000259" key="14">
    <source>
        <dbReference type="PROSITE" id="PS50064"/>
    </source>
</evidence>
<evidence type="ECO:0000256" key="1">
    <source>
        <dbReference type="ARBA" id="ARBA00004123"/>
    </source>
</evidence>
<dbReference type="InterPro" id="IPR012982">
    <property type="entry name" value="PARP1-like_PADR1_Zn_ribbon"/>
</dbReference>
<dbReference type="GO" id="GO:1990404">
    <property type="term" value="F:NAD+-protein mono-ADP-ribosyltransferase activity"/>
    <property type="evidence" value="ECO:0007669"/>
    <property type="project" value="TreeGrafter"/>
</dbReference>
<dbReference type="Gene3D" id="3.30.1740.10">
    <property type="entry name" value="Zinc finger, PARP-type"/>
    <property type="match status" value="1"/>
</dbReference>
<dbReference type="PROSITE" id="PS51977">
    <property type="entry name" value="WGR"/>
    <property type="match status" value="1"/>
</dbReference>
<gene>
    <name evidence="17" type="ORF">MNOR_LOCUS41779</name>
</gene>
<dbReference type="AlphaFoldDB" id="A0AAV2SZE6"/>
<comment type="caution">
    <text evidence="17">The sequence shown here is derived from an EMBL/GenBank/DDBJ whole genome shotgun (WGS) entry which is preliminary data.</text>
</comment>
<dbReference type="SUPFAM" id="SSF57716">
    <property type="entry name" value="Glucocorticoid receptor-like (DNA-binding domain)"/>
    <property type="match status" value="1"/>
</dbReference>
<evidence type="ECO:0000256" key="13">
    <source>
        <dbReference type="SAM" id="MobiDB-lite"/>
    </source>
</evidence>
<keyword evidence="10" id="KW-0238">DNA-binding</keyword>
<dbReference type="InterPro" id="IPR049296">
    <property type="entry name" value="PARP1-like_PADR1_N"/>
</dbReference>
<keyword evidence="9" id="KW-0520">NAD</keyword>
<dbReference type="Pfam" id="PF08063">
    <property type="entry name" value="Zn_ribbon_PADR1"/>
    <property type="match status" value="1"/>
</dbReference>
<evidence type="ECO:0000256" key="7">
    <source>
        <dbReference type="ARBA" id="ARBA00022771"/>
    </source>
</evidence>
<evidence type="ECO:0000256" key="8">
    <source>
        <dbReference type="ARBA" id="ARBA00022833"/>
    </source>
</evidence>
<name>A0AAV2SZE6_MEGNR</name>